<evidence type="ECO:0000313" key="2">
    <source>
        <dbReference type="EMBL" id="SMY30130.1"/>
    </source>
</evidence>
<dbReference type="EMBL" id="LT882689">
    <property type="protein sequence ID" value="SMY30130.1"/>
    <property type="molecule type" value="Genomic_DNA"/>
</dbReference>
<feature type="region of interest" description="Disordered" evidence="1">
    <location>
        <begin position="151"/>
        <end position="174"/>
    </location>
</feature>
<feature type="compositionally biased region" description="Low complexity" evidence="1">
    <location>
        <begin position="151"/>
        <end position="161"/>
    </location>
</feature>
<name>A0A1Y6M301_ZYMTR</name>
<feature type="compositionally biased region" description="Low complexity" evidence="1">
    <location>
        <begin position="23"/>
        <end position="45"/>
    </location>
</feature>
<gene>
    <name evidence="2" type="ORF">ZT1A5_G11580</name>
</gene>
<reference evidence="2 3" key="1">
    <citation type="submission" date="2016-10" db="EMBL/GenBank/DDBJ databases">
        <authorList>
            <person name="Varghese N."/>
        </authorList>
    </citation>
    <scope>NUCLEOTIDE SEQUENCE [LARGE SCALE GENOMIC DNA]</scope>
</reference>
<evidence type="ECO:0000313" key="3">
    <source>
        <dbReference type="Proteomes" id="UP000215453"/>
    </source>
</evidence>
<dbReference type="Proteomes" id="UP000215453">
    <property type="component" value="Chromosome 14"/>
</dbReference>
<dbReference type="AlphaFoldDB" id="A0A1Y6M301"/>
<accession>A0A1Y6M301</accession>
<evidence type="ECO:0000256" key="1">
    <source>
        <dbReference type="SAM" id="MobiDB-lite"/>
    </source>
</evidence>
<feature type="region of interest" description="Disordered" evidence="1">
    <location>
        <begin position="11"/>
        <end position="61"/>
    </location>
</feature>
<organism evidence="2 3">
    <name type="scientific">Zymoseptoria tritici ST99CH_1A5</name>
    <dbReference type="NCBI Taxonomy" id="1276529"/>
    <lineage>
        <taxon>Eukaryota</taxon>
        <taxon>Fungi</taxon>
        <taxon>Dikarya</taxon>
        <taxon>Ascomycota</taxon>
        <taxon>Pezizomycotina</taxon>
        <taxon>Dothideomycetes</taxon>
        <taxon>Dothideomycetidae</taxon>
        <taxon>Mycosphaerellales</taxon>
        <taxon>Mycosphaerellaceae</taxon>
        <taxon>Zymoseptoria</taxon>
    </lineage>
</organism>
<protein>
    <submittedName>
        <fullName evidence="2">Uncharacterized protein</fullName>
    </submittedName>
</protein>
<proteinExistence type="predicted"/>
<sequence>MVTQAIMARALTTTGEHARERLPSTPSAAAQSSQLPASTTLASAPRPRRSRASPTSRTSTLKSQLESLTSLFTALEEQPAGYAEGAAIEIVAVQCHLSTSSTGASHRVTDYSSTAICRARSNLTDHHAAGHLTGIFAVHFSERRLNGTSRSASAHSAFSTTHQIPSSFKHSPSE</sequence>
<feature type="compositionally biased region" description="Polar residues" evidence="1">
    <location>
        <begin position="162"/>
        <end position="174"/>
    </location>
</feature>